<feature type="binding site" evidence="9">
    <location>
        <position position="131"/>
    </location>
    <ligand>
        <name>Zn(2+)</name>
        <dbReference type="ChEBI" id="CHEBI:29105"/>
        <note>catalytic</note>
    </ligand>
</feature>
<dbReference type="PANTHER" id="PTHR46986:SF1">
    <property type="entry name" value="ENDORIBONUCLEASE YBEY, CHLOROPLASTIC"/>
    <property type="match status" value="1"/>
</dbReference>
<reference evidence="10" key="1">
    <citation type="submission" date="2020-09" db="EMBL/GenBank/DDBJ databases">
        <title>Bacillus faecalis sp. nov., a moderately halophilic bacterium isolated from cow faeces.</title>
        <authorList>
            <person name="Jiang L."/>
            <person name="Lee J."/>
        </authorList>
    </citation>
    <scope>NUCLEOTIDE SEQUENCE</scope>
    <source>
        <strain evidence="10">AGMB 02131</strain>
    </source>
</reference>
<comment type="similarity">
    <text evidence="1 9">Belongs to the endoribonuclease YbeY family.</text>
</comment>
<dbReference type="GO" id="GO:0004521">
    <property type="term" value="F:RNA endonuclease activity"/>
    <property type="evidence" value="ECO:0007669"/>
    <property type="project" value="UniProtKB-UniRule"/>
</dbReference>
<keyword evidence="4 9" id="KW-0540">Nuclease</keyword>
<dbReference type="Pfam" id="PF02130">
    <property type="entry name" value="YbeY"/>
    <property type="match status" value="1"/>
</dbReference>
<sequence length="157" mass="17955">MLSIDFIDETNFVTEEETALIEQLLQFAAKEENIEEECELSITFVDDEAIREINREYRDKDSATDVISFALEEMGEGEIEIVGADMPRVLGDIIISVDTAKAQAEEYGHSTNREIGFLALHGFLHLLGYDHMTKEDEVVMFTKQRDILEKYGLSREQ</sequence>
<keyword evidence="7 9" id="KW-0378">Hydrolase</keyword>
<gene>
    <name evidence="9 10" type="primary">ybeY</name>
    <name evidence="10" type="ORF">IEO70_04285</name>
</gene>
<dbReference type="GO" id="GO:0005737">
    <property type="term" value="C:cytoplasm"/>
    <property type="evidence" value="ECO:0007669"/>
    <property type="project" value="UniProtKB-SubCell"/>
</dbReference>
<evidence type="ECO:0000313" key="11">
    <source>
        <dbReference type="Proteomes" id="UP000602076"/>
    </source>
</evidence>
<keyword evidence="2 9" id="KW-0690">Ribosome biogenesis</keyword>
<keyword evidence="9" id="KW-0963">Cytoplasm</keyword>
<dbReference type="Gene3D" id="3.40.390.30">
    <property type="entry name" value="Metalloproteases ('zincins'), catalytic domain"/>
    <property type="match status" value="1"/>
</dbReference>
<dbReference type="InterPro" id="IPR020549">
    <property type="entry name" value="YbeY_CS"/>
</dbReference>
<feature type="binding site" evidence="9">
    <location>
        <position position="121"/>
    </location>
    <ligand>
        <name>Zn(2+)</name>
        <dbReference type="ChEBI" id="CHEBI:29105"/>
        <note>catalytic</note>
    </ligand>
</feature>
<comment type="caution">
    <text evidence="10">The sequence shown here is derived from an EMBL/GenBank/DDBJ whole genome shotgun (WGS) entry which is preliminary data.</text>
</comment>
<dbReference type="InterPro" id="IPR023091">
    <property type="entry name" value="MetalPrtase_cat_dom_sf_prd"/>
</dbReference>
<dbReference type="SUPFAM" id="SSF55486">
    <property type="entry name" value="Metalloproteases ('zincins'), catalytic domain"/>
    <property type="match status" value="1"/>
</dbReference>
<dbReference type="EMBL" id="JACXSI010000008">
    <property type="protein sequence ID" value="MBD3107576.1"/>
    <property type="molecule type" value="Genomic_DNA"/>
</dbReference>
<dbReference type="InterPro" id="IPR002036">
    <property type="entry name" value="YbeY"/>
</dbReference>
<dbReference type="GO" id="GO:0006364">
    <property type="term" value="P:rRNA processing"/>
    <property type="evidence" value="ECO:0007669"/>
    <property type="project" value="UniProtKB-UniRule"/>
</dbReference>
<comment type="subcellular location">
    <subcellularLocation>
        <location evidence="9">Cytoplasm</location>
    </subcellularLocation>
</comment>
<evidence type="ECO:0000256" key="6">
    <source>
        <dbReference type="ARBA" id="ARBA00022759"/>
    </source>
</evidence>
<dbReference type="GO" id="GO:0004222">
    <property type="term" value="F:metalloendopeptidase activity"/>
    <property type="evidence" value="ECO:0007669"/>
    <property type="project" value="InterPro"/>
</dbReference>
<evidence type="ECO:0000256" key="4">
    <source>
        <dbReference type="ARBA" id="ARBA00022722"/>
    </source>
</evidence>
<evidence type="ECO:0000256" key="5">
    <source>
        <dbReference type="ARBA" id="ARBA00022723"/>
    </source>
</evidence>
<keyword evidence="11" id="KW-1185">Reference proteome</keyword>
<keyword evidence="8 9" id="KW-0862">Zinc</keyword>
<dbReference type="HAMAP" id="MF_00009">
    <property type="entry name" value="Endoribonucl_YbeY"/>
    <property type="match status" value="1"/>
</dbReference>
<accession>A0A927CV03</accession>
<evidence type="ECO:0000256" key="8">
    <source>
        <dbReference type="ARBA" id="ARBA00022833"/>
    </source>
</evidence>
<evidence type="ECO:0000256" key="7">
    <source>
        <dbReference type="ARBA" id="ARBA00022801"/>
    </source>
</evidence>
<comment type="cofactor">
    <cofactor evidence="9">
        <name>Zn(2+)</name>
        <dbReference type="ChEBI" id="CHEBI:29105"/>
    </cofactor>
    <text evidence="9">Binds 1 zinc ion.</text>
</comment>
<dbReference type="GO" id="GO:0008270">
    <property type="term" value="F:zinc ion binding"/>
    <property type="evidence" value="ECO:0007669"/>
    <property type="project" value="UniProtKB-UniRule"/>
</dbReference>
<organism evidence="10 11">
    <name type="scientific">Peribacillus faecalis</name>
    <dbReference type="NCBI Taxonomy" id="2772559"/>
    <lineage>
        <taxon>Bacteria</taxon>
        <taxon>Bacillati</taxon>
        <taxon>Bacillota</taxon>
        <taxon>Bacilli</taxon>
        <taxon>Bacillales</taxon>
        <taxon>Bacillaceae</taxon>
        <taxon>Peribacillus</taxon>
    </lineage>
</organism>
<comment type="function">
    <text evidence="9">Single strand-specific metallo-endoribonuclease involved in late-stage 70S ribosome quality control and in maturation of the 3' terminus of the 16S rRNA.</text>
</comment>
<dbReference type="EC" id="3.1.-.-" evidence="9"/>
<evidence type="ECO:0000313" key="10">
    <source>
        <dbReference type="EMBL" id="MBD3107576.1"/>
    </source>
</evidence>
<evidence type="ECO:0000256" key="2">
    <source>
        <dbReference type="ARBA" id="ARBA00022517"/>
    </source>
</evidence>
<dbReference type="Proteomes" id="UP000602076">
    <property type="component" value="Unassembled WGS sequence"/>
</dbReference>
<dbReference type="PANTHER" id="PTHR46986">
    <property type="entry name" value="ENDORIBONUCLEASE YBEY, CHLOROPLASTIC"/>
    <property type="match status" value="1"/>
</dbReference>
<feature type="binding site" evidence="9">
    <location>
        <position position="125"/>
    </location>
    <ligand>
        <name>Zn(2+)</name>
        <dbReference type="ChEBI" id="CHEBI:29105"/>
        <note>catalytic</note>
    </ligand>
</feature>
<dbReference type="NCBIfam" id="TIGR00043">
    <property type="entry name" value="rRNA maturation RNase YbeY"/>
    <property type="match status" value="1"/>
</dbReference>
<keyword evidence="5 9" id="KW-0479">Metal-binding</keyword>
<evidence type="ECO:0000256" key="9">
    <source>
        <dbReference type="HAMAP-Rule" id="MF_00009"/>
    </source>
</evidence>
<name>A0A927CV03_9BACI</name>
<proteinExistence type="inferred from homology"/>
<protein>
    <recommendedName>
        <fullName evidence="9">Endoribonuclease YbeY</fullName>
        <ecNumber evidence="9">3.1.-.-</ecNumber>
    </recommendedName>
</protein>
<keyword evidence="3 9" id="KW-0698">rRNA processing</keyword>
<evidence type="ECO:0000256" key="1">
    <source>
        <dbReference type="ARBA" id="ARBA00010875"/>
    </source>
</evidence>
<dbReference type="RefSeq" id="WP_190997124.1">
    <property type="nucleotide sequence ID" value="NZ_JACXSI010000008.1"/>
</dbReference>
<evidence type="ECO:0000256" key="3">
    <source>
        <dbReference type="ARBA" id="ARBA00022552"/>
    </source>
</evidence>
<dbReference type="PROSITE" id="PS01306">
    <property type="entry name" value="UPF0054"/>
    <property type="match status" value="1"/>
</dbReference>
<dbReference type="AlphaFoldDB" id="A0A927CV03"/>
<keyword evidence="6 9" id="KW-0255">Endonuclease</keyword>